<evidence type="ECO:0000313" key="2">
    <source>
        <dbReference type="EMBL" id="CAK0812508.1"/>
    </source>
</evidence>
<gene>
    <name evidence="2" type="ORF">PCOR1329_LOCUS16783</name>
</gene>
<feature type="region of interest" description="Disordered" evidence="1">
    <location>
        <begin position="1"/>
        <end position="99"/>
    </location>
</feature>
<dbReference type="Proteomes" id="UP001189429">
    <property type="component" value="Unassembled WGS sequence"/>
</dbReference>
<feature type="non-terminal residue" evidence="2">
    <location>
        <position position="1"/>
    </location>
</feature>
<organism evidence="2 3">
    <name type="scientific">Prorocentrum cordatum</name>
    <dbReference type="NCBI Taxonomy" id="2364126"/>
    <lineage>
        <taxon>Eukaryota</taxon>
        <taxon>Sar</taxon>
        <taxon>Alveolata</taxon>
        <taxon>Dinophyceae</taxon>
        <taxon>Prorocentrales</taxon>
        <taxon>Prorocentraceae</taxon>
        <taxon>Prorocentrum</taxon>
    </lineage>
</organism>
<evidence type="ECO:0000313" key="3">
    <source>
        <dbReference type="Proteomes" id="UP001189429"/>
    </source>
</evidence>
<feature type="compositionally biased region" description="Low complexity" evidence="1">
    <location>
        <begin position="62"/>
        <end position="79"/>
    </location>
</feature>
<dbReference type="EMBL" id="CAUYUJ010005165">
    <property type="protein sequence ID" value="CAK0812508.1"/>
    <property type="molecule type" value="Genomic_DNA"/>
</dbReference>
<sequence>VGLAGWAGGSIADGRAAGEPPAPSGPWLRGAAEAAAGAAGAAARQPAGAAARGAADLGGAGPAAVSGGAAGEGVEAPAAERTSTTSRKQSRCPMMFVAT</sequence>
<reference evidence="2" key="1">
    <citation type="submission" date="2023-10" db="EMBL/GenBank/DDBJ databases">
        <authorList>
            <person name="Chen Y."/>
            <person name="Shah S."/>
            <person name="Dougan E. K."/>
            <person name="Thang M."/>
            <person name="Chan C."/>
        </authorList>
    </citation>
    <scope>NUCLEOTIDE SEQUENCE [LARGE SCALE GENOMIC DNA]</scope>
</reference>
<keyword evidence="3" id="KW-1185">Reference proteome</keyword>
<name>A0ABN9R418_9DINO</name>
<protein>
    <submittedName>
        <fullName evidence="2">Uncharacterized protein</fullName>
    </submittedName>
</protein>
<evidence type="ECO:0000256" key="1">
    <source>
        <dbReference type="SAM" id="MobiDB-lite"/>
    </source>
</evidence>
<comment type="caution">
    <text evidence="2">The sequence shown here is derived from an EMBL/GenBank/DDBJ whole genome shotgun (WGS) entry which is preliminary data.</text>
</comment>
<proteinExistence type="predicted"/>
<accession>A0ABN9R418</accession>
<feature type="compositionally biased region" description="Low complexity" evidence="1">
    <location>
        <begin position="30"/>
        <end position="55"/>
    </location>
</feature>